<reference evidence="1 2" key="1">
    <citation type="submission" date="2022-11" db="EMBL/GenBank/DDBJ databases">
        <title>Spartinivicinus poritis sp. nov., isolated from scleractinian coral Porites lutea.</title>
        <authorList>
            <person name="Zhang G."/>
            <person name="Cai L."/>
            <person name="Wei Q."/>
        </authorList>
    </citation>
    <scope>NUCLEOTIDE SEQUENCE [LARGE SCALE GENOMIC DNA]</scope>
    <source>
        <strain evidence="1 2">A2-2</strain>
    </source>
</reference>
<dbReference type="EMBL" id="JAPMOU010000051">
    <property type="protein sequence ID" value="MDE1465095.1"/>
    <property type="molecule type" value="Genomic_DNA"/>
</dbReference>
<evidence type="ECO:0000313" key="2">
    <source>
        <dbReference type="Proteomes" id="UP001528823"/>
    </source>
</evidence>
<evidence type="ECO:0000313" key="1">
    <source>
        <dbReference type="EMBL" id="MDE1465095.1"/>
    </source>
</evidence>
<comment type="caution">
    <text evidence="1">The sequence shown here is derived from an EMBL/GenBank/DDBJ whole genome shotgun (WGS) entry which is preliminary data.</text>
</comment>
<gene>
    <name evidence="1" type="ORF">ORQ98_24335</name>
</gene>
<protein>
    <recommendedName>
        <fullName evidence="3">Baseplate protein J-like domain-containing protein</fullName>
    </recommendedName>
</protein>
<keyword evidence="2" id="KW-1185">Reference proteome</keyword>
<proteinExistence type="predicted"/>
<dbReference type="Proteomes" id="UP001528823">
    <property type="component" value="Unassembled WGS sequence"/>
</dbReference>
<accession>A0ABT5UFD4</accession>
<sequence length="465" mass="52631">MSLDNHQAALNEFIRIIEQQPALQPLARSQVMQGLNIFQNLALSYALHRVERAHQESYLSTALNRSSILALAEDRQYLPTRPTPSQGKATIINNSAETVGLPAGLALLSEQQLHYQLVEGIKIPTNSRATVAITQLKQQQLTFTIAEEKPFIELLLETALSTTIHQLQVWVDEGEGPQEWQQARLFRNTNGDSLVYDEFYTHTDQVGIRLGNGIFGKIPARNATVTIALQLTEGQTTLMPNQPLFPLQSGIANDLEIITADVIEGGRPGESIEAIRRNALYYPLYNENKVWDDDYVFFIKRNHPNVLWCNVWGEQEAEAMHGTPNVDFINKIFICVYAPDDEAIGDKILASLQAVPQLNRRYELVKRNDVSFAVNIKGTLHRSVVLSEARQKIQQLLIQHYDKHSPLKREKAQVRDFYRLMNNLGIFDQHADIEINIDGPAEPKNLTEMLFIDIDKTMAGLLLNY</sequence>
<organism evidence="1 2">
    <name type="scientific">Spartinivicinus poritis</name>
    <dbReference type="NCBI Taxonomy" id="2994640"/>
    <lineage>
        <taxon>Bacteria</taxon>
        <taxon>Pseudomonadati</taxon>
        <taxon>Pseudomonadota</taxon>
        <taxon>Gammaproteobacteria</taxon>
        <taxon>Oceanospirillales</taxon>
        <taxon>Zooshikellaceae</taxon>
        <taxon>Spartinivicinus</taxon>
    </lineage>
</organism>
<name>A0ABT5UFD4_9GAMM</name>
<evidence type="ECO:0008006" key="3">
    <source>
        <dbReference type="Google" id="ProtNLM"/>
    </source>
</evidence>
<dbReference type="RefSeq" id="WP_274691406.1">
    <property type="nucleotide sequence ID" value="NZ_JAPMOU010000051.1"/>
</dbReference>